<dbReference type="InterPro" id="IPR013685">
    <property type="entry name" value="POTRA_FtsQ_type"/>
</dbReference>
<dbReference type="EMBL" id="JBHTKI010000008">
    <property type="protein sequence ID" value="MFD1031065.1"/>
    <property type="molecule type" value="Genomic_DNA"/>
</dbReference>
<keyword evidence="5 8" id="KW-1133">Transmembrane helix</keyword>
<evidence type="ECO:0000256" key="5">
    <source>
        <dbReference type="ARBA" id="ARBA00022989"/>
    </source>
</evidence>
<evidence type="ECO:0000256" key="2">
    <source>
        <dbReference type="ARBA" id="ARBA00022475"/>
    </source>
</evidence>
<evidence type="ECO:0000259" key="9">
    <source>
        <dbReference type="PROSITE" id="PS51779"/>
    </source>
</evidence>
<dbReference type="Pfam" id="PF08478">
    <property type="entry name" value="POTRA_1"/>
    <property type="match status" value="1"/>
</dbReference>
<dbReference type="InterPro" id="IPR005548">
    <property type="entry name" value="Cell_div_FtsQ/DivIB_C"/>
</dbReference>
<evidence type="ECO:0000256" key="4">
    <source>
        <dbReference type="ARBA" id="ARBA00022692"/>
    </source>
</evidence>
<evidence type="ECO:0000256" key="1">
    <source>
        <dbReference type="ARBA" id="ARBA00004370"/>
    </source>
</evidence>
<comment type="function">
    <text evidence="8">Cell division protein that may be involved in stabilizing or promoting the assembly of the division complex.</text>
</comment>
<sequence>MDKVIDIEERIPTLRERRRKRTNRKFLALLFIFLILLAALIYSQTKFSKIQSITVVGASLYEESDYIEASMLAEGDSMWSFSSEDTEQAISKLDWVETVAVDKRWLTGVEIAITEYPSIGFLEKENGYQKLLANGHAVELPVDNVDGPIFTNFENPETRLELSTQLEQLDSEVSNMLSQLLLTKGESSSANVTIYMTDGNEIRAKLNSLAEKLTYYPSLIAQLEGGQKGVFDMEVGITFRSYDDVYGPPKEVGEDEETEQP</sequence>
<dbReference type="InterPro" id="IPR034746">
    <property type="entry name" value="POTRA"/>
</dbReference>
<comment type="subcellular location">
    <subcellularLocation>
        <location evidence="8">Cell membrane</location>
        <topology evidence="8">Single-pass type II membrane protein</topology>
    </subcellularLocation>
    <subcellularLocation>
        <location evidence="1">Membrane</location>
    </subcellularLocation>
    <text evidence="8">Localizes to the division septum.</text>
</comment>
<gene>
    <name evidence="8" type="primary">divIB</name>
    <name evidence="10" type="ORF">ACFQ1X_06420</name>
</gene>
<keyword evidence="6 8" id="KW-0472">Membrane</keyword>
<proteinExistence type="inferred from homology"/>
<dbReference type="Gene3D" id="3.10.20.310">
    <property type="entry name" value="membrane protein fhac"/>
    <property type="match status" value="1"/>
</dbReference>
<dbReference type="InterPro" id="IPR026580">
    <property type="entry name" value="DivIB"/>
</dbReference>
<organism evidence="10 11">
    <name type="scientific">Metaplanococcus flavidus</name>
    <dbReference type="NCBI Taxonomy" id="569883"/>
    <lineage>
        <taxon>Bacteria</taxon>
        <taxon>Bacillati</taxon>
        <taxon>Bacillota</taxon>
        <taxon>Bacilli</taxon>
        <taxon>Bacillales</taxon>
        <taxon>Caryophanaceae</taxon>
        <taxon>Metaplanococcus</taxon>
    </lineage>
</organism>
<feature type="domain" description="POTRA" evidence="9">
    <location>
        <begin position="48"/>
        <end position="116"/>
    </location>
</feature>
<evidence type="ECO:0000313" key="11">
    <source>
        <dbReference type="Proteomes" id="UP001597109"/>
    </source>
</evidence>
<reference evidence="11" key="1">
    <citation type="journal article" date="2019" name="Int. J. Syst. Evol. Microbiol.">
        <title>The Global Catalogue of Microorganisms (GCM) 10K type strain sequencing project: providing services to taxonomists for standard genome sequencing and annotation.</title>
        <authorList>
            <consortium name="The Broad Institute Genomics Platform"/>
            <consortium name="The Broad Institute Genome Sequencing Center for Infectious Disease"/>
            <person name="Wu L."/>
            <person name="Ma J."/>
        </authorList>
    </citation>
    <scope>NUCLEOTIDE SEQUENCE [LARGE SCALE GENOMIC DNA]</scope>
    <source>
        <strain evidence="11">CCUG 56756</strain>
    </source>
</reference>
<dbReference type="PANTHER" id="PTHR37820:SF1">
    <property type="entry name" value="CELL DIVISION PROTEIN FTSQ"/>
    <property type="match status" value="1"/>
</dbReference>
<name>A0ABW3L974_9BACL</name>
<dbReference type="PROSITE" id="PS51779">
    <property type="entry name" value="POTRA"/>
    <property type="match status" value="1"/>
</dbReference>
<keyword evidence="11" id="KW-1185">Reference proteome</keyword>
<comment type="similarity">
    <text evidence="8">Belongs to the FtsQ/DivIB family. DivIB subfamily.</text>
</comment>
<dbReference type="InterPro" id="IPR050487">
    <property type="entry name" value="FtsQ_DivIB"/>
</dbReference>
<protein>
    <recommendedName>
        <fullName evidence="8">Cell division protein DivIB</fullName>
    </recommendedName>
</protein>
<dbReference type="Gene3D" id="3.40.50.10960">
    <property type="match status" value="1"/>
</dbReference>
<dbReference type="GO" id="GO:0051301">
    <property type="term" value="P:cell division"/>
    <property type="evidence" value="ECO:0007669"/>
    <property type="project" value="UniProtKB-KW"/>
</dbReference>
<evidence type="ECO:0000313" key="10">
    <source>
        <dbReference type="EMBL" id="MFD1031065.1"/>
    </source>
</evidence>
<keyword evidence="7 8" id="KW-0131">Cell cycle</keyword>
<dbReference type="Pfam" id="PF03799">
    <property type="entry name" value="FtsQ_DivIB_C"/>
    <property type="match status" value="1"/>
</dbReference>
<dbReference type="Proteomes" id="UP001597109">
    <property type="component" value="Unassembled WGS sequence"/>
</dbReference>
<keyword evidence="3 8" id="KW-0132">Cell division</keyword>
<comment type="caution">
    <text evidence="10">The sequence shown here is derived from an EMBL/GenBank/DDBJ whole genome shotgun (WGS) entry which is preliminary data.</text>
</comment>
<keyword evidence="4 8" id="KW-0812">Transmembrane</keyword>
<accession>A0ABW3L974</accession>
<evidence type="ECO:0000256" key="3">
    <source>
        <dbReference type="ARBA" id="ARBA00022618"/>
    </source>
</evidence>
<keyword evidence="2 8" id="KW-1003">Cell membrane</keyword>
<evidence type="ECO:0000256" key="8">
    <source>
        <dbReference type="HAMAP-Rule" id="MF_00912"/>
    </source>
</evidence>
<feature type="transmembrane region" description="Helical" evidence="8">
    <location>
        <begin position="26"/>
        <end position="43"/>
    </location>
</feature>
<dbReference type="RefSeq" id="WP_144837530.1">
    <property type="nucleotide sequence ID" value="NZ_JBHTKI010000008.1"/>
</dbReference>
<evidence type="ECO:0000256" key="7">
    <source>
        <dbReference type="ARBA" id="ARBA00023306"/>
    </source>
</evidence>
<dbReference type="HAMAP" id="MF_00912">
    <property type="entry name" value="DivIB"/>
    <property type="match status" value="1"/>
</dbReference>
<evidence type="ECO:0000256" key="6">
    <source>
        <dbReference type="ARBA" id="ARBA00023136"/>
    </source>
</evidence>
<dbReference type="PANTHER" id="PTHR37820">
    <property type="entry name" value="CELL DIVISION PROTEIN DIVIB"/>
    <property type="match status" value="1"/>
</dbReference>